<dbReference type="Proteomes" id="UP000576082">
    <property type="component" value="Unassembled WGS sequence"/>
</dbReference>
<dbReference type="Gene3D" id="3.40.50.2020">
    <property type="match status" value="1"/>
</dbReference>
<dbReference type="RefSeq" id="WP_169657655.1">
    <property type="nucleotide sequence ID" value="NZ_JABANE010000040.1"/>
</dbReference>
<comment type="similarity">
    <text evidence="1">Belongs to the ComF/GntX family.</text>
</comment>
<dbReference type="InterPro" id="IPR051910">
    <property type="entry name" value="ComF/GntX_DNA_util-trans"/>
</dbReference>
<dbReference type="InterPro" id="IPR029057">
    <property type="entry name" value="PRTase-like"/>
</dbReference>
<dbReference type="PANTHER" id="PTHR47505">
    <property type="entry name" value="DNA UTILIZATION PROTEIN YHGH"/>
    <property type="match status" value="1"/>
</dbReference>
<sequence>MHNITKLFDLIFYSLFPKTCAHCDTLLKKGEDTLCFKCHFEIVSYPYSWDHSEENYIINKFEFRLPLKKAASFFVFESPSVVQSLVHSLKYDGNQKVGKWIVDFYMDDKKKVFFEGLDIMVPVPLHPKRNKERGYNQVDVLCESIEGCTNIIYQKNAVQRVKYTTSQTKKTREQRLKSMKGVFNIPDPAVINDKNILIVDDVLTTGATIESLGNTLTESGAKSISILSIAVKM</sequence>
<evidence type="ECO:0000313" key="3">
    <source>
        <dbReference type="EMBL" id="NME69382.1"/>
    </source>
</evidence>
<comment type="caution">
    <text evidence="3">The sequence shown here is derived from an EMBL/GenBank/DDBJ whole genome shotgun (WGS) entry which is preliminary data.</text>
</comment>
<evidence type="ECO:0000259" key="2">
    <source>
        <dbReference type="Pfam" id="PF00156"/>
    </source>
</evidence>
<dbReference type="AlphaFoldDB" id="A0A7X9RVC3"/>
<gene>
    <name evidence="3" type="ORF">HHU12_15505</name>
</gene>
<organism evidence="3 4">
    <name type="scientific">Flammeovirga aprica JL-4</name>
    <dbReference type="NCBI Taxonomy" id="694437"/>
    <lineage>
        <taxon>Bacteria</taxon>
        <taxon>Pseudomonadati</taxon>
        <taxon>Bacteroidota</taxon>
        <taxon>Cytophagia</taxon>
        <taxon>Cytophagales</taxon>
        <taxon>Flammeovirgaceae</taxon>
        <taxon>Flammeovirga</taxon>
    </lineage>
</organism>
<dbReference type="Pfam" id="PF00156">
    <property type="entry name" value="Pribosyltran"/>
    <property type="match status" value="1"/>
</dbReference>
<dbReference type="SUPFAM" id="SSF53271">
    <property type="entry name" value="PRTase-like"/>
    <property type="match status" value="1"/>
</dbReference>
<proteinExistence type="inferred from homology"/>
<dbReference type="InterPro" id="IPR000836">
    <property type="entry name" value="PRTase_dom"/>
</dbReference>
<protein>
    <submittedName>
        <fullName evidence="3">ComF family protein</fullName>
    </submittedName>
</protein>
<dbReference type="CDD" id="cd06223">
    <property type="entry name" value="PRTases_typeI"/>
    <property type="match status" value="1"/>
</dbReference>
<evidence type="ECO:0000313" key="4">
    <source>
        <dbReference type="Proteomes" id="UP000576082"/>
    </source>
</evidence>
<reference evidence="3 4" key="1">
    <citation type="submission" date="2020-04" db="EMBL/GenBank/DDBJ databases">
        <title>Flammeovirga sp. SR4, a novel species isolated from seawater.</title>
        <authorList>
            <person name="Wang X."/>
        </authorList>
    </citation>
    <scope>NUCLEOTIDE SEQUENCE [LARGE SCALE GENOMIC DNA]</scope>
    <source>
        <strain evidence="3 4">ATCC 23126</strain>
    </source>
</reference>
<name>A0A7X9RVC3_9BACT</name>
<dbReference type="EMBL" id="JABANE010000040">
    <property type="protein sequence ID" value="NME69382.1"/>
    <property type="molecule type" value="Genomic_DNA"/>
</dbReference>
<dbReference type="PANTHER" id="PTHR47505:SF1">
    <property type="entry name" value="DNA UTILIZATION PROTEIN YHGH"/>
    <property type="match status" value="1"/>
</dbReference>
<keyword evidence="4" id="KW-1185">Reference proteome</keyword>
<evidence type="ECO:0000256" key="1">
    <source>
        <dbReference type="ARBA" id="ARBA00008007"/>
    </source>
</evidence>
<accession>A0A7X9RVC3</accession>
<feature type="domain" description="Phosphoribosyltransferase" evidence="2">
    <location>
        <begin position="161"/>
        <end position="228"/>
    </location>
</feature>